<feature type="domain" description="RNA polymerase sigma factor 70 region 4 type 2" evidence="6">
    <location>
        <begin position="96"/>
        <end position="148"/>
    </location>
</feature>
<dbReference type="InterPro" id="IPR013324">
    <property type="entry name" value="RNA_pol_sigma_r3/r4-like"/>
</dbReference>
<dbReference type="InterPro" id="IPR039425">
    <property type="entry name" value="RNA_pol_sigma-70-like"/>
</dbReference>
<dbReference type="RefSeq" id="WP_207600411.1">
    <property type="nucleotide sequence ID" value="NZ_JAFNJU010000010.1"/>
</dbReference>
<evidence type="ECO:0000313" key="7">
    <source>
        <dbReference type="EMBL" id="MBO1265891.1"/>
    </source>
</evidence>
<reference evidence="7" key="1">
    <citation type="submission" date="2021-03" db="EMBL/GenBank/DDBJ databases">
        <title>Proteiniclasticum marinus sp. nov., isolated from tidal flat sediment.</title>
        <authorList>
            <person name="Namirimu T."/>
            <person name="Yang J.-A."/>
            <person name="Yang S.-H."/>
            <person name="Kim Y.-J."/>
            <person name="Kwon K.K."/>
        </authorList>
    </citation>
    <scope>NUCLEOTIDE SEQUENCE</scope>
    <source>
        <strain evidence="7">SCR006</strain>
    </source>
</reference>
<keyword evidence="4" id="KW-0804">Transcription</keyword>
<gene>
    <name evidence="7" type="ORF">J3A84_12695</name>
</gene>
<dbReference type="SUPFAM" id="SSF88659">
    <property type="entry name" value="Sigma3 and sigma4 domains of RNA polymerase sigma factors"/>
    <property type="match status" value="1"/>
</dbReference>
<name>A0A939KKA5_9CLOT</name>
<dbReference type="InterPro" id="IPR007627">
    <property type="entry name" value="RNA_pol_sigma70_r2"/>
</dbReference>
<comment type="caution">
    <text evidence="7">The sequence shown here is derived from an EMBL/GenBank/DDBJ whole genome shotgun (WGS) entry which is preliminary data.</text>
</comment>
<accession>A0A939KKA5</accession>
<dbReference type="PANTHER" id="PTHR43133">
    <property type="entry name" value="RNA POLYMERASE ECF-TYPE SIGMA FACTO"/>
    <property type="match status" value="1"/>
</dbReference>
<proteinExistence type="inferred from homology"/>
<dbReference type="GO" id="GO:0006352">
    <property type="term" value="P:DNA-templated transcription initiation"/>
    <property type="evidence" value="ECO:0007669"/>
    <property type="project" value="InterPro"/>
</dbReference>
<keyword evidence="2" id="KW-0805">Transcription regulation</keyword>
<evidence type="ECO:0000256" key="2">
    <source>
        <dbReference type="ARBA" id="ARBA00023015"/>
    </source>
</evidence>
<dbReference type="Gene3D" id="1.10.10.10">
    <property type="entry name" value="Winged helix-like DNA-binding domain superfamily/Winged helix DNA-binding domain"/>
    <property type="match status" value="1"/>
</dbReference>
<dbReference type="InterPro" id="IPR036388">
    <property type="entry name" value="WH-like_DNA-bd_sf"/>
</dbReference>
<dbReference type="SUPFAM" id="SSF88946">
    <property type="entry name" value="Sigma2 domain of RNA polymerase sigma factors"/>
    <property type="match status" value="1"/>
</dbReference>
<dbReference type="GO" id="GO:0016987">
    <property type="term" value="F:sigma factor activity"/>
    <property type="evidence" value="ECO:0007669"/>
    <property type="project" value="UniProtKB-KW"/>
</dbReference>
<dbReference type="Pfam" id="PF08281">
    <property type="entry name" value="Sigma70_r4_2"/>
    <property type="match status" value="1"/>
</dbReference>
<evidence type="ECO:0000256" key="1">
    <source>
        <dbReference type="ARBA" id="ARBA00010641"/>
    </source>
</evidence>
<comment type="similarity">
    <text evidence="1">Belongs to the sigma-70 factor family. ECF subfamily.</text>
</comment>
<dbReference type="Pfam" id="PF04542">
    <property type="entry name" value="Sigma70_r2"/>
    <property type="match status" value="1"/>
</dbReference>
<organism evidence="7 8">
    <name type="scientific">Proteiniclasticum aestuarii</name>
    <dbReference type="NCBI Taxonomy" id="2817862"/>
    <lineage>
        <taxon>Bacteria</taxon>
        <taxon>Bacillati</taxon>
        <taxon>Bacillota</taxon>
        <taxon>Clostridia</taxon>
        <taxon>Eubacteriales</taxon>
        <taxon>Clostridiaceae</taxon>
        <taxon>Proteiniclasticum</taxon>
    </lineage>
</organism>
<keyword evidence="3" id="KW-0731">Sigma factor</keyword>
<evidence type="ECO:0000256" key="3">
    <source>
        <dbReference type="ARBA" id="ARBA00023082"/>
    </source>
</evidence>
<evidence type="ECO:0000256" key="4">
    <source>
        <dbReference type="ARBA" id="ARBA00023163"/>
    </source>
</evidence>
<dbReference type="NCBIfam" id="TIGR02937">
    <property type="entry name" value="sigma70-ECF"/>
    <property type="match status" value="1"/>
</dbReference>
<dbReference type="GO" id="GO:0003677">
    <property type="term" value="F:DNA binding"/>
    <property type="evidence" value="ECO:0007669"/>
    <property type="project" value="InterPro"/>
</dbReference>
<dbReference type="InterPro" id="IPR013325">
    <property type="entry name" value="RNA_pol_sigma_r2"/>
</dbReference>
<evidence type="ECO:0000259" key="5">
    <source>
        <dbReference type="Pfam" id="PF04542"/>
    </source>
</evidence>
<dbReference type="PANTHER" id="PTHR43133:SF60">
    <property type="entry name" value="RNA POLYMERASE SIGMA FACTOR SIGV"/>
    <property type="match status" value="1"/>
</dbReference>
<dbReference type="InterPro" id="IPR013249">
    <property type="entry name" value="RNA_pol_sigma70_r4_t2"/>
</dbReference>
<protein>
    <submittedName>
        <fullName evidence="7">RNA polymerase sigma factor</fullName>
    </submittedName>
</protein>
<keyword evidence="8" id="KW-1185">Reference proteome</keyword>
<evidence type="ECO:0000259" key="6">
    <source>
        <dbReference type="Pfam" id="PF08281"/>
    </source>
</evidence>
<sequence>MEELYRKYHKEVYLYAYSLCKDHHNAQDLTSNTFFKAYLSIDDVSYIKYWLFRVCRNLYLDSIRKQREYSREDISGKVQSSEVDILDQIIETDEKRQIYDLVIRLSDSYREILILYYYCGFSVKDISSNHSISESSVKTTLYRARKKLRRELEEGNGL</sequence>
<dbReference type="Proteomes" id="UP000664218">
    <property type="component" value="Unassembled WGS sequence"/>
</dbReference>
<dbReference type="EMBL" id="JAFNJU010000010">
    <property type="protein sequence ID" value="MBO1265891.1"/>
    <property type="molecule type" value="Genomic_DNA"/>
</dbReference>
<feature type="domain" description="RNA polymerase sigma-70 region 2" evidence="5">
    <location>
        <begin position="4"/>
        <end position="67"/>
    </location>
</feature>
<dbReference type="Gene3D" id="1.10.1740.10">
    <property type="match status" value="1"/>
</dbReference>
<evidence type="ECO:0000313" key="8">
    <source>
        <dbReference type="Proteomes" id="UP000664218"/>
    </source>
</evidence>
<dbReference type="InterPro" id="IPR014284">
    <property type="entry name" value="RNA_pol_sigma-70_dom"/>
</dbReference>
<dbReference type="AlphaFoldDB" id="A0A939KKA5"/>